<sequence length="101" mass="11723">MMNENNDVFTMEDEPIASVVQDMRKGSKWLSAFLESYRPPLDGERYLTDGEVSELLRVSRRTLQEYRNNRVLPFILLGGKVLYPETGLRGVLEANYRKPLE</sequence>
<dbReference type="GeneID" id="82158358"/>
<dbReference type="Pfam" id="PF12728">
    <property type="entry name" value="HTH_17"/>
    <property type="match status" value="1"/>
</dbReference>
<dbReference type="Proteomes" id="UP000028134">
    <property type="component" value="Unassembled WGS sequence"/>
</dbReference>
<dbReference type="PANTHER" id="PTHR34585">
    <property type="match status" value="1"/>
</dbReference>
<evidence type="ECO:0000313" key="3">
    <source>
        <dbReference type="Proteomes" id="UP000028134"/>
    </source>
</evidence>
<proteinExistence type="predicted"/>
<dbReference type="InterPro" id="IPR009061">
    <property type="entry name" value="DNA-bd_dom_put_sf"/>
</dbReference>
<organism evidence="2 3">
    <name type="scientific">Phocaeicola vulgatus str. 3775 SL</name>
    <name type="common">B</name>
    <name type="synonym">iv</name>
    <dbReference type="NCBI Taxonomy" id="1339350"/>
    <lineage>
        <taxon>Bacteria</taxon>
        <taxon>Pseudomonadati</taxon>
        <taxon>Bacteroidota</taxon>
        <taxon>Bacteroidia</taxon>
        <taxon>Bacteroidales</taxon>
        <taxon>Bacteroidaceae</taxon>
        <taxon>Phocaeicola</taxon>
    </lineage>
</organism>
<name>A0A078QP72_PHOVU</name>
<dbReference type="PANTHER" id="PTHR34585:SF22">
    <property type="entry name" value="HELIX-TURN-HELIX DOMAIN-CONTAINING PROTEIN"/>
    <property type="match status" value="1"/>
</dbReference>
<protein>
    <submittedName>
        <fullName evidence="2">Helix-turn-helix domain protein</fullName>
    </submittedName>
</protein>
<dbReference type="InterPro" id="IPR041657">
    <property type="entry name" value="HTH_17"/>
</dbReference>
<feature type="domain" description="Helix-turn-helix" evidence="1">
    <location>
        <begin position="46"/>
        <end position="94"/>
    </location>
</feature>
<dbReference type="RefSeq" id="WP_004291424.1">
    <property type="nucleotide sequence ID" value="NZ_JNHI01000075.1"/>
</dbReference>
<evidence type="ECO:0000259" key="1">
    <source>
        <dbReference type="Pfam" id="PF12728"/>
    </source>
</evidence>
<comment type="caution">
    <text evidence="2">The sequence shown here is derived from an EMBL/GenBank/DDBJ whole genome shotgun (WGS) entry which is preliminary data.</text>
</comment>
<reference evidence="2 3" key="1">
    <citation type="submission" date="2014-04" db="EMBL/GenBank/DDBJ databases">
        <authorList>
            <person name="Sears C."/>
            <person name="Carroll K."/>
            <person name="Sack B.R."/>
            <person name="Qadri F."/>
            <person name="Myers L.L."/>
            <person name="Chung G.-T."/>
            <person name="Escheverria P."/>
            <person name="Fraser C.M."/>
            <person name="Sadzewicz L."/>
            <person name="Shefchek K.A."/>
            <person name="Tallon L."/>
            <person name="Das S.P."/>
            <person name="Daugherty S."/>
            <person name="Mongodin E.F."/>
        </authorList>
    </citation>
    <scope>NUCLEOTIDE SEQUENCE [LARGE SCALE GENOMIC DNA]</scope>
    <source>
        <strain evidence="3">3775 SL(B) 10 (iv)</strain>
    </source>
</reference>
<dbReference type="EMBL" id="JNHI01000075">
    <property type="protein sequence ID" value="KDS24818.1"/>
    <property type="molecule type" value="Genomic_DNA"/>
</dbReference>
<gene>
    <name evidence="2" type="ORF">M097_4489</name>
</gene>
<dbReference type="AlphaFoldDB" id="A0A078QP72"/>
<evidence type="ECO:0000313" key="2">
    <source>
        <dbReference type="EMBL" id="KDS24818.1"/>
    </source>
</evidence>
<accession>A0A078QP72</accession>
<dbReference type="PATRIC" id="fig|1339350.3.peg.4263"/>
<dbReference type="SUPFAM" id="SSF46955">
    <property type="entry name" value="Putative DNA-binding domain"/>
    <property type="match status" value="1"/>
</dbReference>